<keyword evidence="3" id="KW-1185">Reference proteome</keyword>
<dbReference type="Pfam" id="PF13577">
    <property type="entry name" value="SnoaL_4"/>
    <property type="match status" value="1"/>
</dbReference>
<protein>
    <submittedName>
        <fullName evidence="2">SnoaL-like protein</fullName>
    </submittedName>
</protein>
<evidence type="ECO:0000259" key="1">
    <source>
        <dbReference type="Pfam" id="PF13577"/>
    </source>
</evidence>
<evidence type="ECO:0000313" key="3">
    <source>
        <dbReference type="Proteomes" id="UP000233786"/>
    </source>
</evidence>
<dbReference type="AlphaFoldDB" id="A0A2N3Y043"/>
<feature type="domain" description="SnoaL-like" evidence="1">
    <location>
        <begin position="8"/>
        <end position="121"/>
    </location>
</feature>
<dbReference type="EMBL" id="PJNB01000001">
    <property type="protein sequence ID" value="PKW16282.1"/>
    <property type="molecule type" value="Genomic_DNA"/>
</dbReference>
<dbReference type="Gene3D" id="3.10.450.50">
    <property type="match status" value="1"/>
</dbReference>
<dbReference type="InterPro" id="IPR032710">
    <property type="entry name" value="NTF2-like_dom_sf"/>
</dbReference>
<comment type="caution">
    <text evidence="2">The sequence shown here is derived from an EMBL/GenBank/DDBJ whole genome shotgun (WGS) entry which is preliminary data.</text>
</comment>
<evidence type="ECO:0000313" key="2">
    <source>
        <dbReference type="EMBL" id="PKW16282.1"/>
    </source>
</evidence>
<reference evidence="2" key="1">
    <citation type="submission" date="2017-12" db="EMBL/GenBank/DDBJ databases">
        <title>Sequencing the genomes of 1000 Actinobacteria strains.</title>
        <authorList>
            <person name="Klenk H.-P."/>
        </authorList>
    </citation>
    <scope>NUCLEOTIDE SEQUENCE [LARGE SCALE GENOMIC DNA]</scope>
    <source>
        <strain evidence="2">DSM 44228</strain>
    </source>
</reference>
<dbReference type="STRING" id="994479.GCA_000194155_05434"/>
<dbReference type="Proteomes" id="UP000233786">
    <property type="component" value="Unassembled WGS sequence"/>
</dbReference>
<sequence length="126" mass="13638">MPGMLSPDDQAQIHQLLASVAYVLDAHDYDRLGEVFAPEIRFDNPGRLTAEGLLSLIEAFKAIATPALSHHITNVVVTPAGPNEATCVSKALTLRQTGVAAAEYRDTVRRCADGWRISSRTIRPLG</sequence>
<dbReference type="InterPro" id="IPR037401">
    <property type="entry name" value="SnoaL-like"/>
</dbReference>
<name>A0A2N3Y043_SACSN</name>
<proteinExistence type="predicted"/>
<gene>
    <name evidence="2" type="ORF">A8926_4099</name>
</gene>
<accession>A0A2N3Y043</accession>
<dbReference type="SUPFAM" id="SSF54427">
    <property type="entry name" value="NTF2-like"/>
    <property type="match status" value="1"/>
</dbReference>
<organism evidence="2 3">
    <name type="scientific">Saccharopolyspora spinosa</name>
    <dbReference type="NCBI Taxonomy" id="60894"/>
    <lineage>
        <taxon>Bacteria</taxon>
        <taxon>Bacillati</taxon>
        <taxon>Actinomycetota</taxon>
        <taxon>Actinomycetes</taxon>
        <taxon>Pseudonocardiales</taxon>
        <taxon>Pseudonocardiaceae</taxon>
        <taxon>Saccharopolyspora</taxon>
    </lineage>
</organism>